<gene>
    <name evidence="2" type="ORF">U27_02234</name>
</gene>
<name>A0A0S6WAY7_VECG1</name>
<dbReference type="Proteomes" id="UP000030661">
    <property type="component" value="Unassembled WGS sequence"/>
</dbReference>
<accession>A0A0S6WAY7</accession>
<dbReference type="eggNOG" id="COG4636">
    <property type="taxonomic scope" value="Bacteria"/>
</dbReference>
<dbReference type="SUPFAM" id="SSF52980">
    <property type="entry name" value="Restriction endonuclease-like"/>
    <property type="match status" value="1"/>
</dbReference>
<keyword evidence="3" id="KW-1185">Reference proteome</keyword>
<sequence length="184" mass="21583">MAMPQPMAFINEEDYVIGEEESDTKHEYVNGQVYAMAGTSANHNLISVNLVTLLRTELPDRCEVFMADMKVRIETKQDLMFYYPDVIVACEEEDRAIYYREKPCLIVEVLSTSSKRQDFLEKFRAYQQISTLQEYLLIAQEKQEATLFRRSAHWQPEVYQEGTFHLDSVNLEVSLDALYRLVRF</sequence>
<dbReference type="InterPro" id="IPR008538">
    <property type="entry name" value="Uma2"/>
</dbReference>
<dbReference type="AlphaFoldDB" id="A0A0S6WAY7"/>
<dbReference type="PANTHER" id="PTHR36558">
    <property type="entry name" value="GLR1098 PROTEIN"/>
    <property type="match status" value="1"/>
</dbReference>
<dbReference type="CDD" id="cd06260">
    <property type="entry name" value="DUF820-like"/>
    <property type="match status" value="1"/>
</dbReference>
<feature type="domain" description="Putative restriction endonuclease" evidence="1">
    <location>
        <begin position="14"/>
        <end position="166"/>
    </location>
</feature>
<dbReference type="STRING" id="1499967.U27_02234"/>
<dbReference type="Gene3D" id="3.90.1570.10">
    <property type="entry name" value="tt1808, chain A"/>
    <property type="match status" value="1"/>
</dbReference>
<proteinExistence type="predicted"/>
<evidence type="ECO:0000313" key="2">
    <source>
        <dbReference type="EMBL" id="GAK55401.1"/>
    </source>
</evidence>
<dbReference type="EMBL" id="DF820463">
    <property type="protein sequence ID" value="GAK55401.1"/>
    <property type="molecule type" value="Genomic_DNA"/>
</dbReference>
<evidence type="ECO:0000313" key="3">
    <source>
        <dbReference type="Proteomes" id="UP000030661"/>
    </source>
</evidence>
<dbReference type="Pfam" id="PF05685">
    <property type="entry name" value="Uma2"/>
    <property type="match status" value="1"/>
</dbReference>
<dbReference type="InterPro" id="IPR011335">
    <property type="entry name" value="Restrct_endonuc-II-like"/>
</dbReference>
<dbReference type="HOGENOM" id="CLU_076312_6_2_0"/>
<evidence type="ECO:0000259" key="1">
    <source>
        <dbReference type="Pfam" id="PF05685"/>
    </source>
</evidence>
<organism evidence="2">
    <name type="scientific">Vecturithrix granuli</name>
    <dbReference type="NCBI Taxonomy" id="1499967"/>
    <lineage>
        <taxon>Bacteria</taxon>
        <taxon>Candidatus Moduliflexota</taxon>
        <taxon>Candidatus Vecturitrichia</taxon>
        <taxon>Candidatus Vecturitrichales</taxon>
        <taxon>Candidatus Vecturitrichaceae</taxon>
        <taxon>Candidatus Vecturithrix</taxon>
    </lineage>
</organism>
<dbReference type="InterPro" id="IPR012296">
    <property type="entry name" value="Nuclease_put_TT1808"/>
</dbReference>
<dbReference type="PANTHER" id="PTHR36558:SF1">
    <property type="entry name" value="RESTRICTION ENDONUCLEASE DOMAIN-CONTAINING PROTEIN-RELATED"/>
    <property type="match status" value="1"/>
</dbReference>
<reference evidence="2" key="1">
    <citation type="journal article" date="2015" name="PeerJ">
        <title>First genomic representation of candidate bacterial phylum KSB3 points to enhanced environmental sensing as a trigger of wastewater bulking.</title>
        <authorList>
            <person name="Sekiguchi Y."/>
            <person name="Ohashi A."/>
            <person name="Parks D.H."/>
            <person name="Yamauchi T."/>
            <person name="Tyson G.W."/>
            <person name="Hugenholtz P."/>
        </authorList>
    </citation>
    <scope>NUCLEOTIDE SEQUENCE [LARGE SCALE GENOMIC DNA]</scope>
</reference>
<protein>
    <recommendedName>
        <fullName evidence="1">Putative restriction endonuclease domain-containing protein</fullName>
    </recommendedName>
</protein>